<protein>
    <submittedName>
        <fullName evidence="1">Uncharacterized protein</fullName>
    </submittedName>
</protein>
<keyword evidence="2" id="KW-1185">Reference proteome</keyword>
<name>A0A543I180_9MICO</name>
<reference evidence="1 2" key="1">
    <citation type="submission" date="2019-06" db="EMBL/GenBank/DDBJ databases">
        <title>Genome sequencing of plant associated microbes to promote plant fitness in Sorghum bicolor and Oryza sativa.</title>
        <authorList>
            <person name="Coleman-Derr D."/>
        </authorList>
    </citation>
    <scope>NUCLEOTIDE SEQUENCE [LARGE SCALE GENOMIC DNA]</scope>
    <source>
        <strain evidence="1 2">KV-663</strain>
    </source>
</reference>
<evidence type="ECO:0000313" key="2">
    <source>
        <dbReference type="Proteomes" id="UP000316747"/>
    </source>
</evidence>
<dbReference type="RefSeq" id="WP_141841942.1">
    <property type="nucleotide sequence ID" value="NZ_VFPM01000001.1"/>
</dbReference>
<comment type="caution">
    <text evidence="1">The sequence shown here is derived from an EMBL/GenBank/DDBJ whole genome shotgun (WGS) entry which is preliminary data.</text>
</comment>
<dbReference type="OrthoDB" id="9553475at2"/>
<gene>
    <name evidence="1" type="ORF">FBY41_0626</name>
</gene>
<organism evidence="1 2">
    <name type="scientific">Humibacillus xanthopallidus</name>
    <dbReference type="NCBI Taxonomy" id="412689"/>
    <lineage>
        <taxon>Bacteria</taxon>
        <taxon>Bacillati</taxon>
        <taxon>Actinomycetota</taxon>
        <taxon>Actinomycetes</taxon>
        <taxon>Micrococcales</taxon>
        <taxon>Intrasporangiaceae</taxon>
        <taxon>Humibacillus</taxon>
    </lineage>
</organism>
<dbReference type="EMBL" id="VFPM01000001">
    <property type="protein sequence ID" value="TQM64260.1"/>
    <property type="molecule type" value="Genomic_DNA"/>
</dbReference>
<dbReference type="AlphaFoldDB" id="A0A543I180"/>
<proteinExistence type="predicted"/>
<accession>A0A543I180</accession>
<dbReference type="Proteomes" id="UP000316747">
    <property type="component" value="Unassembled WGS sequence"/>
</dbReference>
<sequence>MGLDTLAGRTPDIALTEADRDAFDRAKVLLCECEGDTSFRGKVYAGLVEDVTGVSLFREWIPPEVVRRMAAQLEQCDPVVVASSAEGRYDCSPFEVVELGRFFRLCADRGLGLVGSW</sequence>
<evidence type="ECO:0000313" key="1">
    <source>
        <dbReference type="EMBL" id="TQM64260.1"/>
    </source>
</evidence>